<evidence type="ECO:0000256" key="7">
    <source>
        <dbReference type="ARBA" id="ARBA00023136"/>
    </source>
</evidence>
<dbReference type="InterPro" id="IPR027417">
    <property type="entry name" value="P-loop_NTPase"/>
</dbReference>
<dbReference type="PANTHER" id="PTHR24070">
    <property type="entry name" value="RAS, DI-RAS, AND RHEB FAMILY MEMBERS OF SMALL GTPASE SUPERFAMILY"/>
    <property type="match status" value="1"/>
</dbReference>
<protein>
    <recommendedName>
        <fullName evidence="2">small monomeric GTPase</fullName>
        <ecNumber evidence="2">3.6.5.2</ecNumber>
    </recommendedName>
</protein>
<dbReference type="FunFam" id="3.40.50.300:FF:000343">
    <property type="entry name" value="Ras family gtpase"/>
    <property type="match status" value="1"/>
</dbReference>
<dbReference type="Proteomes" id="UP000001542">
    <property type="component" value="Unassembled WGS sequence"/>
</dbReference>
<dbReference type="STRING" id="5722.A2G0V9"/>
<reference evidence="8" key="1">
    <citation type="submission" date="2006-10" db="EMBL/GenBank/DDBJ databases">
        <authorList>
            <person name="Amadeo P."/>
            <person name="Zhao Q."/>
            <person name="Wortman J."/>
            <person name="Fraser-Liggett C."/>
            <person name="Carlton J."/>
        </authorList>
    </citation>
    <scope>NUCLEOTIDE SEQUENCE</scope>
    <source>
        <strain evidence="8">G3</strain>
    </source>
</reference>
<dbReference type="NCBIfam" id="TIGR00231">
    <property type="entry name" value="small_GTP"/>
    <property type="match status" value="1"/>
</dbReference>
<comment type="subcellular location">
    <subcellularLocation>
        <location evidence="1">Cell membrane</location>
    </subcellularLocation>
</comment>
<sequence>MSDLDPINIVVFGSGAVGKSCITVQFTQARFIEDYDPTFEDQYTKFVVHDGIRYQFHIFDTSGEEFFETTRAPYIKTGNAFLIIYSIDDRYSFSAVERIYKTIIHVRGTDEIPMVICGNKCDLEKRRVVKTEEGEELCNRLKCPFFETSAKTYHNIHNAYHCLLDRYLELMKMKENKPNDDQEATNCKNPDKKDCILI</sequence>
<keyword evidence="4" id="KW-0547">Nucleotide-binding</keyword>
<dbReference type="InterPro" id="IPR020849">
    <property type="entry name" value="Small_GTPase_Ras-type"/>
</dbReference>
<dbReference type="SMART" id="SM00175">
    <property type="entry name" value="RAB"/>
    <property type="match status" value="1"/>
</dbReference>
<gene>
    <name evidence="8" type="ORF">TVAG_121390</name>
</gene>
<dbReference type="EC" id="3.6.5.2" evidence="2"/>
<evidence type="ECO:0000256" key="2">
    <source>
        <dbReference type="ARBA" id="ARBA00011984"/>
    </source>
</evidence>
<dbReference type="InterPro" id="IPR001806">
    <property type="entry name" value="Small_GTPase"/>
</dbReference>
<dbReference type="SMR" id="A2G0V9"/>
<dbReference type="PROSITE" id="PS51420">
    <property type="entry name" value="RHO"/>
    <property type="match status" value="1"/>
</dbReference>
<keyword evidence="9" id="KW-1185">Reference proteome</keyword>
<dbReference type="GO" id="GO:0019003">
    <property type="term" value="F:GDP binding"/>
    <property type="evidence" value="ECO:0000318"/>
    <property type="project" value="GO_Central"/>
</dbReference>
<dbReference type="GO" id="GO:0005886">
    <property type="term" value="C:plasma membrane"/>
    <property type="evidence" value="ECO:0000318"/>
    <property type="project" value="GO_Central"/>
</dbReference>
<dbReference type="KEGG" id="tva:75644929"/>
<keyword evidence="3" id="KW-1003">Cell membrane</keyword>
<evidence type="ECO:0000256" key="6">
    <source>
        <dbReference type="ARBA" id="ARBA00023134"/>
    </source>
</evidence>
<dbReference type="PRINTS" id="PR00449">
    <property type="entry name" value="RASTRNSFRMNG"/>
</dbReference>
<dbReference type="PROSITE" id="PS51419">
    <property type="entry name" value="RAB"/>
    <property type="match status" value="1"/>
</dbReference>
<dbReference type="InterPro" id="IPR005225">
    <property type="entry name" value="Small_GTP-bd"/>
</dbReference>
<reference evidence="8" key="2">
    <citation type="journal article" date="2007" name="Science">
        <title>Draft genome sequence of the sexually transmitted pathogen Trichomonas vaginalis.</title>
        <authorList>
            <person name="Carlton J.M."/>
            <person name="Hirt R.P."/>
            <person name="Silva J.C."/>
            <person name="Delcher A.L."/>
            <person name="Schatz M."/>
            <person name="Zhao Q."/>
            <person name="Wortman J.R."/>
            <person name="Bidwell S.L."/>
            <person name="Alsmark U.C.M."/>
            <person name="Besteiro S."/>
            <person name="Sicheritz-Ponten T."/>
            <person name="Noel C.J."/>
            <person name="Dacks J.B."/>
            <person name="Foster P.G."/>
            <person name="Simillion C."/>
            <person name="Van de Peer Y."/>
            <person name="Miranda-Saavedra D."/>
            <person name="Barton G.J."/>
            <person name="Westrop G.D."/>
            <person name="Mueller S."/>
            <person name="Dessi D."/>
            <person name="Fiori P.L."/>
            <person name="Ren Q."/>
            <person name="Paulsen I."/>
            <person name="Zhang H."/>
            <person name="Bastida-Corcuera F.D."/>
            <person name="Simoes-Barbosa A."/>
            <person name="Brown M.T."/>
            <person name="Hayes R.D."/>
            <person name="Mukherjee M."/>
            <person name="Okumura C.Y."/>
            <person name="Schneider R."/>
            <person name="Smith A.J."/>
            <person name="Vanacova S."/>
            <person name="Villalvazo M."/>
            <person name="Haas B.J."/>
            <person name="Pertea M."/>
            <person name="Feldblyum T.V."/>
            <person name="Utterback T.R."/>
            <person name="Shu C.L."/>
            <person name="Osoegawa K."/>
            <person name="de Jong P.J."/>
            <person name="Hrdy I."/>
            <person name="Horvathova L."/>
            <person name="Zubacova Z."/>
            <person name="Dolezal P."/>
            <person name="Malik S.B."/>
            <person name="Logsdon J.M. Jr."/>
            <person name="Henze K."/>
            <person name="Gupta A."/>
            <person name="Wang C.C."/>
            <person name="Dunne R.L."/>
            <person name="Upcroft J.A."/>
            <person name="Upcroft P."/>
            <person name="White O."/>
            <person name="Salzberg S.L."/>
            <person name="Tang P."/>
            <person name="Chiu C.-H."/>
            <person name="Lee Y.-S."/>
            <person name="Embley T.M."/>
            <person name="Coombs G.H."/>
            <person name="Mottram J.C."/>
            <person name="Tachezy J."/>
            <person name="Fraser-Liggett C.M."/>
            <person name="Johnson P.J."/>
        </authorList>
    </citation>
    <scope>NUCLEOTIDE SEQUENCE [LARGE SCALE GENOMIC DNA]</scope>
    <source>
        <strain evidence="8">G3</strain>
    </source>
</reference>
<organism evidence="8 9">
    <name type="scientific">Trichomonas vaginalis (strain ATCC PRA-98 / G3)</name>
    <dbReference type="NCBI Taxonomy" id="412133"/>
    <lineage>
        <taxon>Eukaryota</taxon>
        <taxon>Metamonada</taxon>
        <taxon>Parabasalia</taxon>
        <taxon>Trichomonadida</taxon>
        <taxon>Trichomonadidae</taxon>
        <taxon>Trichomonas</taxon>
    </lineage>
</organism>
<dbReference type="PROSITE" id="PS51421">
    <property type="entry name" value="RAS"/>
    <property type="match status" value="1"/>
</dbReference>
<dbReference type="Pfam" id="PF00071">
    <property type="entry name" value="Ras"/>
    <property type="match status" value="1"/>
</dbReference>
<evidence type="ECO:0000256" key="1">
    <source>
        <dbReference type="ARBA" id="ARBA00004236"/>
    </source>
</evidence>
<dbReference type="OMA" id="EYCLEIR"/>
<dbReference type="RefSeq" id="XP_001302135.1">
    <property type="nucleotide sequence ID" value="XM_001302134.1"/>
</dbReference>
<dbReference type="GO" id="GO:0003925">
    <property type="term" value="F:G protein activity"/>
    <property type="evidence" value="ECO:0007669"/>
    <property type="project" value="UniProtKB-EC"/>
</dbReference>
<keyword evidence="5" id="KW-0378">Hydrolase</keyword>
<accession>A2G0V9</accession>
<evidence type="ECO:0000256" key="3">
    <source>
        <dbReference type="ARBA" id="ARBA00022475"/>
    </source>
</evidence>
<dbReference type="AlphaFoldDB" id="A2G0V9"/>
<dbReference type="SMART" id="SM00173">
    <property type="entry name" value="RAS"/>
    <property type="match status" value="1"/>
</dbReference>
<evidence type="ECO:0000256" key="5">
    <source>
        <dbReference type="ARBA" id="ARBA00022801"/>
    </source>
</evidence>
<dbReference type="eggNOG" id="KOG0395">
    <property type="taxonomic scope" value="Eukaryota"/>
</dbReference>
<dbReference type="EMBL" id="DS114223">
    <property type="protein sequence ID" value="EAX89205.1"/>
    <property type="molecule type" value="Genomic_DNA"/>
</dbReference>
<keyword evidence="6" id="KW-0342">GTP-binding</keyword>
<evidence type="ECO:0000313" key="8">
    <source>
        <dbReference type="EMBL" id="EAX89205.1"/>
    </source>
</evidence>
<dbReference type="VEuPathDB" id="TrichDB:TVAGG3_0212610"/>
<dbReference type="InParanoid" id="A2G0V9"/>
<dbReference type="GO" id="GO:0007165">
    <property type="term" value="P:signal transduction"/>
    <property type="evidence" value="ECO:0007669"/>
    <property type="project" value="InterPro"/>
</dbReference>
<dbReference type="GO" id="GO:0003924">
    <property type="term" value="F:GTPase activity"/>
    <property type="evidence" value="ECO:0000318"/>
    <property type="project" value="GO_Central"/>
</dbReference>
<dbReference type="SMART" id="SM00174">
    <property type="entry name" value="RHO"/>
    <property type="match status" value="1"/>
</dbReference>
<dbReference type="OrthoDB" id="5976022at2759"/>
<dbReference type="Gene3D" id="3.40.50.300">
    <property type="entry name" value="P-loop containing nucleotide triphosphate hydrolases"/>
    <property type="match status" value="1"/>
</dbReference>
<dbReference type="VEuPathDB" id="TrichDB:TVAG_121390"/>
<evidence type="ECO:0000256" key="4">
    <source>
        <dbReference type="ARBA" id="ARBA00022741"/>
    </source>
</evidence>
<dbReference type="SMART" id="SM00176">
    <property type="entry name" value="RAN"/>
    <property type="match status" value="1"/>
</dbReference>
<dbReference type="GO" id="GO:0005525">
    <property type="term" value="F:GTP binding"/>
    <property type="evidence" value="ECO:0000318"/>
    <property type="project" value="GO_Central"/>
</dbReference>
<dbReference type="SUPFAM" id="SSF52540">
    <property type="entry name" value="P-loop containing nucleoside triphosphate hydrolases"/>
    <property type="match status" value="1"/>
</dbReference>
<keyword evidence="7" id="KW-0472">Membrane</keyword>
<dbReference type="CDD" id="cd00876">
    <property type="entry name" value="Ras"/>
    <property type="match status" value="1"/>
</dbReference>
<proteinExistence type="predicted"/>
<name>A2G0V9_TRIV3</name>
<evidence type="ECO:0000313" key="9">
    <source>
        <dbReference type="Proteomes" id="UP000001542"/>
    </source>
</evidence>